<dbReference type="AlphaFoldDB" id="A0A0A2LXI6"/>
<organism evidence="1 2">
    <name type="scientific">Flavobacterium suncheonense GH29-5 = DSM 17707</name>
    <dbReference type="NCBI Taxonomy" id="1121899"/>
    <lineage>
        <taxon>Bacteria</taxon>
        <taxon>Pseudomonadati</taxon>
        <taxon>Bacteroidota</taxon>
        <taxon>Flavobacteriia</taxon>
        <taxon>Flavobacteriales</taxon>
        <taxon>Flavobacteriaceae</taxon>
        <taxon>Flavobacterium</taxon>
    </lineage>
</organism>
<dbReference type="EMBL" id="JRLW01000072">
    <property type="protein sequence ID" value="KGO84674.1"/>
    <property type="molecule type" value="Genomic_DNA"/>
</dbReference>
<feature type="non-terminal residue" evidence="1">
    <location>
        <position position="1"/>
    </location>
</feature>
<protein>
    <recommendedName>
        <fullName evidence="3">DUF3800 domain-containing protein</fullName>
    </recommendedName>
</protein>
<dbReference type="InterPro" id="IPR024524">
    <property type="entry name" value="DUF3800"/>
</dbReference>
<proteinExistence type="predicted"/>
<name>A0A0A2LXI6_9FLAO</name>
<evidence type="ECO:0008006" key="3">
    <source>
        <dbReference type="Google" id="ProtNLM"/>
    </source>
</evidence>
<sequence>ATSAKPETLYTILKNESMYKFYCDDTAITQTKENHFPVNILGGILIKREDEIRLSNSIKKIKSKYILETLPIKYNLKDVQQKYKEFKKLDEFEKLKSNYNDFRKEIINEMNNYDVKIIISCVENFQQKPKNQGELKRDLSSYLFANTLMRLGLIIKENNSDYTQVILDWPEGNDPKPFDKEYFYAYNKGTSSSGQPFFSGALKNLNFDQTLYYARCHHSNLLQLSDIIIGSTRDWASCLIQNRDYSIGKELTELFMHKFHGYPNNILGQGINVSSNSPKFKQKLSEILKKYGV</sequence>
<reference evidence="1 2" key="1">
    <citation type="submission" date="2013-09" db="EMBL/GenBank/DDBJ databases">
        <authorList>
            <person name="Zeng Z."/>
            <person name="Chen C."/>
        </authorList>
    </citation>
    <scope>NUCLEOTIDE SEQUENCE [LARGE SCALE GENOMIC DNA]</scope>
    <source>
        <strain evidence="1 2">GH29-5</strain>
    </source>
</reference>
<accession>A0A0A2LXI6</accession>
<gene>
    <name evidence="1" type="ORF">Q764_14375</name>
</gene>
<evidence type="ECO:0000313" key="1">
    <source>
        <dbReference type="EMBL" id="KGO84674.1"/>
    </source>
</evidence>
<evidence type="ECO:0000313" key="2">
    <source>
        <dbReference type="Proteomes" id="UP000030121"/>
    </source>
</evidence>
<dbReference type="Proteomes" id="UP000030121">
    <property type="component" value="Unassembled WGS sequence"/>
</dbReference>
<dbReference type="RefSeq" id="WP_035745241.1">
    <property type="nucleotide sequence ID" value="NZ_JRLW01000072.1"/>
</dbReference>
<keyword evidence="2" id="KW-1185">Reference proteome</keyword>
<dbReference type="Pfam" id="PF12686">
    <property type="entry name" value="DUF3800"/>
    <property type="match status" value="1"/>
</dbReference>
<comment type="caution">
    <text evidence="1">The sequence shown here is derived from an EMBL/GenBank/DDBJ whole genome shotgun (WGS) entry which is preliminary data.</text>
</comment>